<dbReference type="GO" id="GO:0005637">
    <property type="term" value="C:nuclear inner membrane"/>
    <property type="evidence" value="ECO:0007669"/>
    <property type="project" value="TreeGrafter"/>
</dbReference>
<dbReference type="AlphaFoldDB" id="A0A5C6N8X5"/>
<dbReference type="InterPro" id="IPR027816">
    <property type="entry name" value="MAJIN"/>
</dbReference>
<dbReference type="PANTHER" id="PTHR35824:SF1">
    <property type="entry name" value="MEMBRANE-ANCHORED JUNCTION PROTEIN"/>
    <property type="match status" value="1"/>
</dbReference>
<keyword evidence="3" id="KW-1185">Reference proteome</keyword>
<feature type="region of interest" description="Disordered" evidence="1">
    <location>
        <begin position="111"/>
        <end position="138"/>
    </location>
</feature>
<dbReference type="EMBL" id="RHFK02000016">
    <property type="protein sequence ID" value="TWW63369.1"/>
    <property type="molecule type" value="Genomic_DNA"/>
</dbReference>
<comment type="caution">
    <text evidence="2">The sequence shown here is derived from an EMBL/GenBank/DDBJ whole genome shotgun (WGS) entry which is preliminary data.</text>
</comment>
<dbReference type="GO" id="GO:0070197">
    <property type="term" value="P:meiotic attachment of telomere to nuclear envelope"/>
    <property type="evidence" value="ECO:0007669"/>
    <property type="project" value="TreeGrafter"/>
</dbReference>
<protein>
    <submittedName>
        <fullName evidence="2">Membrane-anchored junction protein</fullName>
    </submittedName>
</protein>
<dbReference type="GO" id="GO:0007129">
    <property type="term" value="P:homologous chromosome pairing at meiosis"/>
    <property type="evidence" value="ECO:0007669"/>
    <property type="project" value="TreeGrafter"/>
</dbReference>
<evidence type="ECO:0000313" key="2">
    <source>
        <dbReference type="EMBL" id="TWW63369.1"/>
    </source>
</evidence>
<proteinExistence type="predicted"/>
<dbReference type="Pfam" id="PF15077">
    <property type="entry name" value="MAJIN"/>
    <property type="match status" value="1"/>
</dbReference>
<evidence type="ECO:0000313" key="3">
    <source>
        <dbReference type="Proteomes" id="UP000324091"/>
    </source>
</evidence>
<gene>
    <name evidence="2" type="ORF">D4764_03G0003770</name>
</gene>
<feature type="region of interest" description="Disordered" evidence="1">
    <location>
        <begin position="165"/>
        <end position="212"/>
    </location>
</feature>
<accession>A0A5C6N8X5</accession>
<dbReference type="GO" id="GO:0003677">
    <property type="term" value="F:DNA binding"/>
    <property type="evidence" value="ECO:0007669"/>
    <property type="project" value="InterPro"/>
</dbReference>
<reference evidence="2 3" key="1">
    <citation type="submission" date="2019-04" db="EMBL/GenBank/DDBJ databases">
        <title>Chromosome genome assembly for Takifugu flavidus.</title>
        <authorList>
            <person name="Xiao S."/>
        </authorList>
    </citation>
    <scope>NUCLEOTIDE SEQUENCE [LARGE SCALE GENOMIC DNA]</scope>
    <source>
        <strain evidence="2">HTHZ2018</strain>
        <tissue evidence="2">Muscle</tissue>
    </source>
</reference>
<sequence length="235" mass="26680">MQSQAPPAPSETRFFRGGNVIYKFEIRRNSGKIRQDPFLALSFLLRIVRTVLGNLNSLQPFSSIHFNVFPYKRRWRGAAKVMCSQHESDVKVFPFVLIICLEEKKASFSSTEDCDTSCSIKGGEEPEQSPPKRCRRESPLEDAVLQELEKELEYESKVCVIRTREAQRSGPRPNTAAAAKTSLTRTEKTLARARRTRQAGTPDPPGQVSWVGPAHKHEVTPLRYIFPFSLFVKEP</sequence>
<dbReference type="Proteomes" id="UP000324091">
    <property type="component" value="Chromosome 3"/>
</dbReference>
<name>A0A5C6N8X5_9TELE</name>
<organism evidence="2 3">
    <name type="scientific">Takifugu flavidus</name>
    <name type="common">sansaifugu</name>
    <dbReference type="NCBI Taxonomy" id="433684"/>
    <lineage>
        <taxon>Eukaryota</taxon>
        <taxon>Metazoa</taxon>
        <taxon>Chordata</taxon>
        <taxon>Craniata</taxon>
        <taxon>Vertebrata</taxon>
        <taxon>Euteleostomi</taxon>
        <taxon>Actinopterygii</taxon>
        <taxon>Neopterygii</taxon>
        <taxon>Teleostei</taxon>
        <taxon>Neoteleostei</taxon>
        <taxon>Acanthomorphata</taxon>
        <taxon>Eupercaria</taxon>
        <taxon>Tetraodontiformes</taxon>
        <taxon>Tetradontoidea</taxon>
        <taxon>Tetraodontidae</taxon>
        <taxon>Takifugu</taxon>
    </lineage>
</organism>
<evidence type="ECO:0000256" key="1">
    <source>
        <dbReference type="SAM" id="MobiDB-lite"/>
    </source>
</evidence>
<dbReference type="PANTHER" id="PTHR35824">
    <property type="entry name" value="MEMBRANE-ANCHORED JUNCTION PROTEIN MAJIN"/>
    <property type="match status" value="1"/>
</dbReference>